<dbReference type="AlphaFoldDB" id="A0A1I2AHL4"/>
<name>A0A1I2AHL4_9BACL</name>
<keyword evidence="3" id="KW-1185">Reference proteome</keyword>
<evidence type="ECO:0000313" key="2">
    <source>
        <dbReference type="EMBL" id="SFE42463.1"/>
    </source>
</evidence>
<feature type="compositionally biased region" description="Basic residues" evidence="1">
    <location>
        <begin position="1"/>
        <end position="13"/>
    </location>
</feature>
<feature type="compositionally biased region" description="Basic and acidic residues" evidence="1">
    <location>
        <begin position="32"/>
        <end position="44"/>
    </location>
</feature>
<reference evidence="3" key="1">
    <citation type="submission" date="2016-10" db="EMBL/GenBank/DDBJ databases">
        <authorList>
            <person name="Varghese N."/>
            <person name="Submissions S."/>
        </authorList>
    </citation>
    <scope>NUCLEOTIDE SEQUENCE [LARGE SCALE GENOMIC DNA]</scope>
    <source>
        <strain evidence="3">CGMCC 1.10223</strain>
    </source>
</reference>
<dbReference type="OrthoDB" id="9975851at2"/>
<feature type="region of interest" description="Disordered" evidence="1">
    <location>
        <begin position="1"/>
        <end position="57"/>
    </location>
</feature>
<dbReference type="EMBL" id="FONN01000002">
    <property type="protein sequence ID" value="SFE42463.1"/>
    <property type="molecule type" value="Genomic_DNA"/>
</dbReference>
<accession>A0A1I2AHL4</accession>
<evidence type="ECO:0000313" key="3">
    <source>
        <dbReference type="Proteomes" id="UP000183410"/>
    </source>
</evidence>
<evidence type="ECO:0000256" key="1">
    <source>
        <dbReference type="SAM" id="MobiDB-lite"/>
    </source>
</evidence>
<sequence>MTRRLRPVPRHKTDKADKGAGEIVTRQMTAEEFERMPAPRERDMMTWGPAKRKEVDH</sequence>
<dbReference type="Proteomes" id="UP000183410">
    <property type="component" value="Unassembled WGS sequence"/>
</dbReference>
<gene>
    <name evidence="2" type="ORF">SAMN04487969_102454</name>
</gene>
<protein>
    <submittedName>
        <fullName evidence="2">Uncharacterized protein</fullName>
    </submittedName>
</protein>
<organism evidence="2 3">
    <name type="scientific">Paenibacillus algorifonticola</name>
    <dbReference type="NCBI Taxonomy" id="684063"/>
    <lineage>
        <taxon>Bacteria</taxon>
        <taxon>Bacillati</taxon>
        <taxon>Bacillota</taxon>
        <taxon>Bacilli</taxon>
        <taxon>Bacillales</taxon>
        <taxon>Paenibacillaceae</taxon>
        <taxon>Paenibacillus</taxon>
    </lineage>
</organism>
<proteinExistence type="predicted"/>